<comment type="caution">
    <text evidence="8">The sequence shown here is derived from an EMBL/GenBank/DDBJ whole genome shotgun (WGS) entry which is preliminary data.</text>
</comment>
<feature type="transmembrane region" description="Helical" evidence="6">
    <location>
        <begin position="82"/>
        <end position="105"/>
    </location>
</feature>
<evidence type="ECO:0000256" key="2">
    <source>
        <dbReference type="ARBA" id="ARBA00022448"/>
    </source>
</evidence>
<keyword evidence="4 6" id="KW-1133">Transmembrane helix</keyword>
<feature type="transmembrane region" description="Helical" evidence="6">
    <location>
        <begin position="403"/>
        <end position="422"/>
    </location>
</feature>
<feature type="transmembrane region" description="Helical" evidence="6">
    <location>
        <begin position="50"/>
        <end position="70"/>
    </location>
</feature>
<dbReference type="EMBL" id="AEJF01000125">
    <property type="protein sequence ID" value="KLU24434.1"/>
    <property type="molecule type" value="Genomic_DNA"/>
</dbReference>
<keyword evidence="9" id="KW-1185">Reference proteome</keyword>
<dbReference type="PANTHER" id="PTHR43791">
    <property type="entry name" value="PERMEASE-RELATED"/>
    <property type="match status" value="1"/>
</dbReference>
<feature type="transmembrane region" description="Helical" evidence="6">
    <location>
        <begin position="246"/>
        <end position="267"/>
    </location>
</feature>
<evidence type="ECO:0000256" key="6">
    <source>
        <dbReference type="SAM" id="Phobius"/>
    </source>
</evidence>
<dbReference type="PROSITE" id="PS50850">
    <property type="entry name" value="MFS"/>
    <property type="match status" value="1"/>
</dbReference>
<dbReference type="Proteomes" id="UP000035963">
    <property type="component" value="Unassembled WGS sequence"/>
</dbReference>
<dbReference type="InterPro" id="IPR036259">
    <property type="entry name" value="MFS_trans_sf"/>
</dbReference>
<feature type="domain" description="Major facilitator superfamily (MFS) profile" evidence="7">
    <location>
        <begin position="20"/>
        <end position="427"/>
    </location>
</feature>
<organism evidence="8 9">
    <name type="scientific">Caballeronia mineralivorans PML1(12)</name>
    <dbReference type="NCBI Taxonomy" id="908627"/>
    <lineage>
        <taxon>Bacteria</taxon>
        <taxon>Pseudomonadati</taxon>
        <taxon>Pseudomonadota</taxon>
        <taxon>Betaproteobacteria</taxon>
        <taxon>Burkholderiales</taxon>
        <taxon>Burkholderiaceae</taxon>
        <taxon>Caballeronia</taxon>
    </lineage>
</organism>
<dbReference type="AlphaFoldDB" id="A0A0J1CUZ2"/>
<evidence type="ECO:0000256" key="4">
    <source>
        <dbReference type="ARBA" id="ARBA00022989"/>
    </source>
</evidence>
<name>A0A0J1CUZ2_9BURK</name>
<feature type="transmembrane region" description="Helical" evidence="6">
    <location>
        <begin position="279"/>
        <end position="301"/>
    </location>
</feature>
<evidence type="ECO:0000313" key="9">
    <source>
        <dbReference type="Proteomes" id="UP000035963"/>
    </source>
</evidence>
<feature type="transmembrane region" description="Helical" evidence="6">
    <location>
        <begin position="363"/>
        <end position="383"/>
    </location>
</feature>
<evidence type="ECO:0000256" key="1">
    <source>
        <dbReference type="ARBA" id="ARBA00004141"/>
    </source>
</evidence>
<feature type="transmembrane region" description="Helical" evidence="6">
    <location>
        <begin position="313"/>
        <end position="331"/>
    </location>
</feature>
<dbReference type="InterPro" id="IPR020846">
    <property type="entry name" value="MFS_dom"/>
</dbReference>
<keyword evidence="5 6" id="KW-0472">Membrane</keyword>
<feature type="transmembrane region" description="Helical" evidence="6">
    <location>
        <begin position="337"/>
        <end position="356"/>
    </location>
</feature>
<protein>
    <submittedName>
        <fullName evidence="8">MFS transporter</fullName>
    </submittedName>
</protein>
<feature type="transmembrane region" description="Helical" evidence="6">
    <location>
        <begin position="111"/>
        <end position="135"/>
    </location>
</feature>
<evidence type="ECO:0000259" key="7">
    <source>
        <dbReference type="PROSITE" id="PS50850"/>
    </source>
</evidence>
<evidence type="ECO:0000256" key="3">
    <source>
        <dbReference type="ARBA" id="ARBA00022692"/>
    </source>
</evidence>
<sequence>MIATRDTALDSAIGKARSRLLPFLVLMYVLAFIDRANVGFAKSVLQADTGLSDVAFAFGAGVFFVGYAIFEVPSNLLMYRFGARVWMSRIMVTWGIVSACTALVHDATSFYALRVLLGIAEAGFFPGIILFLSSWFPAKTRSQTMGAFYFGFPLALLLGSPVSGLLLDASNPFGLHPWQWLFVVEGLVASVVGVIAYFYLTDRPADARWLNDSQRHALSSALRNEDALKLAHGPSSVLAALRDPRVLFCSFIYFTVQISVYGVVFYLPTRIAGLTGGHVGTKVGLITAIPWIAAIAGTFVITRIADRVGHHRTFAAAMLTLAALGIAASAMTASLTLAVIAFCVAAVGFVSVQPLFWTLPTGYLGGAAAAGGIALINSIGNLGGFVAPNLKGLAERVVGSPEAGMLSLAVVGLIGAALLLAFKSASTQSAGSIDIDSTAALGEQRPSH</sequence>
<dbReference type="FunFam" id="1.20.1250.20:FF:000018">
    <property type="entry name" value="MFS transporter permease"/>
    <property type="match status" value="1"/>
</dbReference>
<comment type="subcellular location">
    <subcellularLocation>
        <location evidence="1">Membrane</location>
        <topology evidence="1">Multi-pass membrane protein</topology>
    </subcellularLocation>
</comment>
<dbReference type="RefSeq" id="WP_047848458.1">
    <property type="nucleotide sequence ID" value="NZ_AEJF01000125.1"/>
</dbReference>
<feature type="transmembrane region" description="Helical" evidence="6">
    <location>
        <begin position="147"/>
        <end position="166"/>
    </location>
</feature>
<evidence type="ECO:0000256" key="5">
    <source>
        <dbReference type="ARBA" id="ARBA00023136"/>
    </source>
</evidence>
<dbReference type="GO" id="GO:0005886">
    <property type="term" value="C:plasma membrane"/>
    <property type="evidence" value="ECO:0007669"/>
    <property type="project" value="TreeGrafter"/>
</dbReference>
<dbReference type="Gene3D" id="1.20.1250.20">
    <property type="entry name" value="MFS general substrate transporter like domains"/>
    <property type="match status" value="2"/>
</dbReference>
<dbReference type="CDD" id="cd17319">
    <property type="entry name" value="MFS_ExuT_GudP_like"/>
    <property type="match status" value="1"/>
</dbReference>
<dbReference type="OrthoDB" id="5441967at2"/>
<dbReference type="InterPro" id="IPR011701">
    <property type="entry name" value="MFS"/>
</dbReference>
<keyword evidence="2" id="KW-0813">Transport</keyword>
<feature type="transmembrane region" description="Helical" evidence="6">
    <location>
        <begin position="178"/>
        <end position="200"/>
    </location>
</feature>
<dbReference type="Pfam" id="PF07690">
    <property type="entry name" value="MFS_1"/>
    <property type="match status" value="1"/>
</dbReference>
<dbReference type="SUPFAM" id="SSF103473">
    <property type="entry name" value="MFS general substrate transporter"/>
    <property type="match status" value="1"/>
</dbReference>
<dbReference type="GO" id="GO:0022857">
    <property type="term" value="F:transmembrane transporter activity"/>
    <property type="evidence" value="ECO:0007669"/>
    <property type="project" value="InterPro"/>
</dbReference>
<gene>
    <name evidence="8" type="ORF">EOS_20145</name>
</gene>
<accession>A0A0J1CUZ2</accession>
<proteinExistence type="predicted"/>
<keyword evidence="3 6" id="KW-0812">Transmembrane</keyword>
<feature type="transmembrane region" description="Helical" evidence="6">
    <location>
        <begin position="20"/>
        <end position="38"/>
    </location>
</feature>
<reference evidence="8 9" key="1">
    <citation type="journal article" date="2015" name="Genome Announc.">
        <title>Draft Genome Sequence of Burkholderia sp. Strain PML1(12), an Ectomycorrhizosphere-Inhabiting Bacterium with Effective Mineral-Weathering Ability.</title>
        <authorList>
            <person name="Uroz S."/>
            <person name="Oger P."/>
        </authorList>
    </citation>
    <scope>NUCLEOTIDE SEQUENCE [LARGE SCALE GENOMIC DNA]</scope>
    <source>
        <strain evidence="9">PML1(12)</strain>
    </source>
</reference>
<dbReference type="PANTHER" id="PTHR43791:SF30">
    <property type="entry name" value="INNER MEMBRANE TRANSPORT PROTEIN RHMT"/>
    <property type="match status" value="1"/>
</dbReference>
<evidence type="ECO:0000313" key="8">
    <source>
        <dbReference type="EMBL" id="KLU24434.1"/>
    </source>
</evidence>
<dbReference type="PATRIC" id="fig|908627.4.peg.4514"/>